<comment type="caution">
    <text evidence="7">The sequence shown here is derived from an EMBL/GenBank/DDBJ whole genome shotgun (WGS) entry which is preliminary data.</text>
</comment>
<dbReference type="PROSITE" id="PS50902">
    <property type="entry name" value="FLAVODOXIN_LIKE"/>
    <property type="match status" value="1"/>
</dbReference>
<gene>
    <name evidence="7" type="ORF">BXY39_2395</name>
</gene>
<dbReference type="GO" id="GO:0003955">
    <property type="term" value="F:NAD(P)H dehydrogenase (quinone) activity"/>
    <property type="evidence" value="ECO:0007669"/>
    <property type="project" value="InterPro"/>
</dbReference>
<keyword evidence="8" id="KW-1185">Reference proteome</keyword>
<accession>A0A3M0C518</accession>
<dbReference type="PANTHER" id="PTHR30546">
    <property type="entry name" value="FLAVODOXIN-RELATED PROTEIN WRBA-RELATED"/>
    <property type="match status" value="1"/>
</dbReference>
<dbReference type="NCBIfam" id="TIGR01755">
    <property type="entry name" value="flav_wrbA"/>
    <property type="match status" value="1"/>
</dbReference>
<evidence type="ECO:0000313" key="8">
    <source>
        <dbReference type="Proteomes" id="UP000271227"/>
    </source>
</evidence>
<dbReference type="Gene3D" id="3.40.50.360">
    <property type="match status" value="1"/>
</dbReference>
<dbReference type="InterPro" id="IPR010089">
    <property type="entry name" value="Flavoprotein_WrbA-like"/>
</dbReference>
<dbReference type="FunCoup" id="A0A3M0C518">
    <property type="interactions" value="330"/>
</dbReference>
<reference evidence="7 8" key="1">
    <citation type="submission" date="2018-10" db="EMBL/GenBank/DDBJ databases">
        <title>Genomic Encyclopedia of Archaeal and Bacterial Type Strains, Phase II (KMG-II): from individual species to whole genera.</title>
        <authorList>
            <person name="Goeker M."/>
        </authorList>
    </citation>
    <scope>NUCLEOTIDE SEQUENCE [LARGE SCALE GENOMIC DNA]</scope>
    <source>
        <strain evidence="7 8">DSM 25217</strain>
    </source>
</reference>
<protein>
    <submittedName>
        <fullName evidence="7">NAD(P)H dehydrogenase (Quinone)</fullName>
    </submittedName>
</protein>
<dbReference type="GO" id="GO:0009055">
    <property type="term" value="F:electron transfer activity"/>
    <property type="evidence" value="ECO:0007669"/>
    <property type="project" value="InterPro"/>
</dbReference>
<keyword evidence="5" id="KW-0560">Oxidoreductase</keyword>
<dbReference type="AlphaFoldDB" id="A0A3M0C518"/>
<evidence type="ECO:0000256" key="3">
    <source>
        <dbReference type="ARBA" id="ARBA00022630"/>
    </source>
</evidence>
<dbReference type="EMBL" id="REFR01000012">
    <property type="protein sequence ID" value="RMB04828.1"/>
    <property type="molecule type" value="Genomic_DNA"/>
</dbReference>
<comment type="similarity">
    <text evidence="2">Belongs to the WrbA family.</text>
</comment>
<dbReference type="PROSITE" id="PS00201">
    <property type="entry name" value="FLAVODOXIN"/>
    <property type="match status" value="1"/>
</dbReference>
<keyword evidence="4" id="KW-0288">FMN</keyword>
<dbReference type="GO" id="GO:0016020">
    <property type="term" value="C:membrane"/>
    <property type="evidence" value="ECO:0007669"/>
    <property type="project" value="TreeGrafter"/>
</dbReference>
<dbReference type="NCBIfam" id="NF002999">
    <property type="entry name" value="PRK03767.1"/>
    <property type="match status" value="1"/>
</dbReference>
<dbReference type="SUPFAM" id="SSF52218">
    <property type="entry name" value="Flavoproteins"/>
    <property type="match status" value="1"/>
</dbReference>
<evidence type="ECO:0000256" key="2">
    <source>
        <dbReference type="ARBA" id="ARBA00006961"/>
    </source>
</evidence>
<dbReference type="InterPro" id="IPR005025">
    <property type="entry name" value="FMN_Rdtase-like_dom"/>
</dbReference>
<dbReference type="OrthoDB" id="9801479at2"/>
<proteinExistence type="inferred from homology"/>
<organism evidence="7 8">
    <name type="scientific">Eilatimonas milleporae</name>
    <dbReference type="NCBI Taxonomy" id="911205"/>
    <lineage>
        <taxon>Bacteria</taxon>
        <taxon>Pseudomonadati</taxon>
        <taxon>Pseudomonadota</taxon>
        <taxon>Alphaproteobacteria</taxon>
        <taxon>Kordiimonadales</taxon>
        <taxon>Kordiimonadaceae</taxon>
        <taxon>Eilatimonas</taxon>
    </lineage>
</organism>
<evidence type="ECO:0000256" key="5">
    <source>
        <dbReference type="ARBA" id="ARBA00023002"/>
    </source>
</evidence>
<evidence type="ECO:0000259" key="6">
    <source>
        <dbReference type="PROSITE" id="PS50902"/>
    </source>
</evidence>
<evidence type="ECO:0000256" key="1">
    <source>
        <dbReference type="ARBA" id="ARBA00001917"/>
    </source>
</evidence>
<sequence length="217" mass="22824">MAQTQNDSDQYHDSTAKVLVLYYSCYGHTATLAEGVAEGVGEMGAQVDVRRVPDTSDHNRTKAGVVPVIEMATLPAYDAIIVGSPTRYGRMAGPMASFFDKTGAIWASNALVGKIGAAFTSTGSQHGGQETTLLGILINLMHFGMTIATVPYSEKRLTNLDEVSGGTPYGASTVSAADGSRLPTANELAIAKWQGRHVADLALSMVAGQTVRSKTVQ</sequence>
<dbReference type="Proteomes" id="UP000271227">
    <property type="component" value="Unassembled WGS sequence"/>
</dbReference>
<evidence type="ECO:0000313" key="7">
    <source>
        <dbReference type="EMBL" id="RMB04828.1"/>
    </source>
</evidence>
<dbReference type="GO" id="GO:0010181">
    <property type="term" value="F:FMN binding"/>
    <property type="evidence" value="ECO:0007669"/>
    <property type="project" value="InterPro"/>
</dbReference>
<dbReference type="PANTHER" id="PTHR30546:SF23">
    <property type="entry name" value="FLAVOPROTEIN-LIKE PROTEIN YCP4-RELATED"/>
    <property type="match status" value="1"/>
</dbReference>
<dbReference type="InterPro" id="IPR001226">
    <property type="entry name" value="Flavodoxin_CS"/>
</dbReference>
<name>A0A3M0C518_9PROT</name>
<evidence type="ECO:0000256" key="4">
    <source>
        <dbReference type="ARBA" id="ARBA00022643"/>
    </source>
</evidence>
<dbReference type="FunFam" id="3.40.50.360:FF:000001">
    <property type="entry name" value="NAD(P)H dehydrogenase (Quinone) FQR1-like"/>
    <property type="match status" value="1"/>
</dbReference>
<dbReference type="InterPro" id="IPR008254">
    <property type="entry name" value="Flavodoxin/NO_synth"/>
</dbReference>
<keyword evidence="3" id="KW-0285">Flavoprotein</keyword>
<dbReference type="RefSeq" id="WP_121939095.1">
    <property type="nucleotide sequence ID" value="NZ_REFR01000012.1"/>
</dbReference>
<comment type="cofactor">
    <cofactor evidence="1">
        <name>FMN</name>
        <dbReference type="ChEBI" id="CHEBI:58210"/>
    </cofactor>
</comment>
<dbReference type="Pfam" id="PF03358">
    <property type="entry name" value="FMN_red"/>
    <property type="match status" value="1"/>
</dbReference>
<feature type="domain" description="Flavodoxin-like" evidence="6">
    <location>
        <begin position="18"/>
        <end position="198"/>
    </location>
</feature>
<dbReference type="InterPro" id="IPR029039">
    <property type="entry name" value="Flavoprotein-like_sf"/>
</dbReference>
<dbReference type="InParanoid" id="A0A3M0C518"/>